<dbReference type="AlphaFoldDB" id="A0A2H4SH71"/>
<dbReference type="InterPro" id="IPR002347">
    <property type="entry name" value="SDR_fam"/>
</dbReference>
<accession>A0A2H4SH71</accession>
<dbReference type="VEuPathDB" id="FungiDB:A9K55_008680"/>
<dbReference type="Proteomes" id="UP000323067">
    <property type="component" value="Chromosome vii"/>
</dbReference>
<reference evidence="2 3" key="1">
    <citation type="journal article" date="2017" name="BMC Genomics">
        <title>Chromosome level assembly and secondary metabolite potential of the parasitic fungus Cordyceps militaris.</title>
        <authorList>
            <person name="Kramer G.J."/>
            <person name="Nodwell J.R."/>
        </authorList>
    </citation>
    <scope>NUCLEOTIDE SEQUENCE [LARGE SCALE GENOMIC DNA]</scope>
    <source>
        <strain evidence="2 3">ATCC 34164</strain>
    </source>
</reference>
<dbReference type="InterPro" id="IPR051468">
    <property type="entry name" value="Fungal_SecMetab_SDRs"/>
</dbReference>
<dbReference type="PANTHER" id="PTHR43544:SF32">
    <property type="entry name" value="CHAIN DEHYDROGENASE, PUTATIVE (AFU_ORTHOLOGUE AFUA_5G01530)-RELATED"/>
    <property type="match status" value="1"/>
</dbReference>
<dbReference type="InterPro" id="IPR036291">
    <property type="entry name" value="NAD(P)-bd_dom_sf"/>
</dbReference>
<dbReference type="GO" id="GO:0005737">
    <property type="term" value="C:cytoplasm"/>
    <property type="evidence" value="ECO:0007669"/>
    <property type="project" value="TreeGrafter"/>
</dbReference>
<dbReference type="GO" id="GO:0019748">
    <property type="term" value="P:secondary metabolic process"/>
    <property type="evidence" value="ECO:0007669"/>
    <property type="project" value="TreeGrafter"/>
</dbReference>
<sequence length="319" mass="34552">MTLKRMGGNVLSDLKALSPDLVRHLARSIHLTPVFAQVLSTTLLLPIKKHTITNMSSPTVVLVTGANSGIGYEIVKSFYEAPKSYHVIMTSRSLENGTKAMEKIKSEVPSSSNTLQVVQMDLTSDESINAAFATVQSTNQRIDALINNAGATFDIQYSAGEVSLRDCFNQAYDVNVTGTTIATHTFLPLLLRSADPRLLFLAGLSQITEAAKSYFPTPTQPAGWPKPPVGFETIGYRCSKTALNMLMLDWNHKLRADGVRVWAVGPGMLATNLGGKPELVAALNLPHPRKGGRLMRAVVEGERDGDAGQVISYDGRMPL</sequence>
<protein>
    <submittedName>
        <fullName evidence="2">NAD(P)-binding domain</fullName>
    </submittedName>
</protein>
<dbReference type="PANTHER" id="PTHR43544">
    <property type="entry name" value="SHORT-CHAIN DEHYDROGENASE/REDUCTASE"/>
    <property type="match status" value="1"/>
</dbReference>
<gene>
    <name evidence="2" type="ORF">A9K55_008680</name>
</gene>
<dbReference type="GO" id="GO:0016491">
    <property type="term" value="F:oxidoreductase activity"/>
    <property type="evidence" value="ECO:0007669"/>
    <property type="project" value="TreeGrafter"/>
</dbReference>
<name>A0A2H4SH71_CORMI</name>
<dbReference type="EMBL" id="CP023324">
    <property type="protein sequence ID" value="ATY62463.1"/>
    <property type="molecule type" value="Genomic_DNA"/>
</dbReference>
<dbReference type="SUPFAM" id="SSF51735">
    <property type="entry name" value="NAD(P)-binding Rossmann-fold domains"/>
    <property type="match status" value="1"/>
</dbReference>
<dbReference type="VEuPathDB" id="FungiDB:CCM_00783"/>
<evidence type="ECO:0000313" key="3">
    <source>
        <dbReference type="Proteomes" id="UP000323067"/>
    </source>
</evidence>
<organism evidence="2 3">
    <name type="scientific">Cordyceps militaris</name>
    <name type="common">Caterpillar fungus</name>
    <name type="synonym">Clavaria militaris</name>
    <dbReference type="NCBI Taxonomy" id="73501"/>
    <lineage>
        <taxon>Eukaryota</taxon>
        <taxon>Fungi</taxon>
        <taxon>Dikarya</taxon>
        <taxon>Ascomycota</taxon>
        <taxon>Pezizomycotina</taxon>
        <taxon>Sordariomycetes</taxon>
        <taxon>Hypocreomycetidae</taxon>
        <taxon>Hypocreales</taxon>
        <taxon>Cordycipitaceae</taxon>
        <taxon>Cordyceps</taxon>
    </lineage>
</organism>
<evidence type="ECO:0000313" key="2">
    <source>
        <dbReference type="EMBL" id="ATY62463.1"/>
    </source>
</evidence>
<comment type="similarity">
    <text evidence="1">Belongs to the short-chain dehydrogenases/reductases (SDR) family.</text>
</comment>
<dbReference type="PRINTS" id="PR00081">
    <property type="entry name" value="GDHRDH"/>
</dbReference>
<dbReference type="Pfam" id="PF00106">
    <property type="entry name" value="adh_short"/>
    <property type="match status" value="1"/>
</dbReference>
<evidence type="ECO:0000256" key="1">
    <source>
        <dbReference type="ARBA" id="ARBA00006484"/>
    </source>
</evidence>
<dbReference type="OrthoDB" id="1933717at2759"/>
<proteinExistence type="inferred from homology"/>
<dbReference type="Gene3D" id="3.40.50.720">
    <property type="entry name" value="NAD(P)-binding Rossmann-like Domain"/>
    <property type="match status" value="1"/>
</dbReference>